<dbReference type="SUPFAM" id="SSF47413">
    <property type="entry name" value="lambda repressor-like DNA-binding domains"/>
    <property type="match status" value="1"/>
</dbReference>
<dbReference type="SMART" id="SM00530">
    <property type="entry name" value="HTH_XRE"/>
    <property type="match status" value="1"/>
</dbReference>
<dbReference type="Gene3D" id="1.10.260.40">
    <property type="entry name" value="lambda repressor-like DNA-binding domains"/>
    <property type="match status" value="1"/>
</dbReference>
<sequence length="90" mass="9831">MDVLSPAQCRGARAMLGWSQDRLAQAAGVSKPTINSFEQGRRSPMPQNLEAMKRALEEAGIEFIGRNTGGRGVRFQLPDAEEDSPLENES</sequence>
<organism evidence="3 4">
    <name type="scientific">Paracraurococcus lichenis</name>
    <dbReference type="NCBI Taxonomy" id="3064888"/>
    <lineage>
        <taxon>Bacteria</taxon>
        <taxon>Pseudomonadati</taxon>
        <taxon>Pseudomonadota</taxon>
        <taxon>Alphaproteobacteria</taxon>
        <taxon>Acetobacterales</taxon>
        <taxon>Roseomonadaceae</taxon>
        <taxon>Paracraurococcus</taxon>
    </lineage>
</organism>
<proteinExistence type="predicted"/>
<feature type="region of interest" description="Disordered" evidence="1">
    <location>
        <begin position="68"/>
        <end position="90"/>
    </location>
</feature>
<keyword evidence="4" id="KW-1185">Reference proteome</keyword>
<evidence type="ECO:0000256" key="1">
    <source>
        <dbReference type="SAM" id="MobiDB-lite"/>
    </source>
</evidence>
<dbReference type="InterPro" id="IPR010982">
    <property type="entry name" value="Lambda_DNA-bd_dom_sf"/>
</dbReference>
<gene>
    <name evidence="3" type="ORF">Q7A36_31105</name>
</gene>
<dbReference type="Proteomes" id="UP001243009">
    <property type="component" value="Unassembled WGS sequence"/>
</dbReference>
<dbReference type="Pfam" id="PF01381">
    <property type="entry name" value="HTH_3"/>
    <property type="match status" value="1"/>
</dbReference>
<name>A0ABT9E9D9_9PROT</name>
<feature type="domain" description="HTH cro/C1-type" evidence="2">
    <location>
        <begin position="12"/>
        <end position="63"/>
    </location>
</feature>
<reference evidence="3 4" key="1">
    <citation type="submission" date="2023-08" db="EMBL/GenBank/DDBJ databases">
        <title>The draft genome sequence of Paracraurococcus sp. LOR1-02.</title>
        <authorList>
            <person name="Kingkaew E."/>
            <person name="Tanasupawat S."/>
        </authorList>
    </citation>
    <scope>NUCLEOTIDE SEQUENCE [LARGE SCALE GENOMIC DNA]</scope>
    <source>
        <strain evidence="3 4">LOR1-02</strain>
    </source>
</reference>
<dbReference type="EMBL" id="JAUTWS010000059">
    <property type="protein sequence ID" value="MDO9712822.1"/>
    <property type="molecule type" value="Genomic_DNA"/>
</dbReference>
<dbReference type="RefSeq" id="WP_305107682.1">
    <property type="nucleotide sequence ID" value="NZ_JAUTWS010000059.1"/>
</dbReference>
<feature type="compositionally biased region" description="Acidic residues" evidence="1">
    <location>
        <begin position="79"/>
        <end position="90"/>
    </location>
</feature>
<dbReference type="PROSITE" id="PS50943">
    <property type="entry name" value="HTH_CROC1"/>
    <property type="match status" value="1"/>
</dbReference>
<accession>A0ABT9E9D9</accession>
<dbReference type="InterPro" id="IPR001387">
    <property type="entry name" value="Cro/C1-type_HTH"/>
</dbReference>
<evidence type="ECO:0000313" key="3">
    <source>
        <dbReference type="EMBL" id="MDO9712822.1"/>
    </source>
</evidence>
<evidence type="ECO:0000313" key="4">
    <source>
        <dbReference type="Proteomes" id="UP001243009"/>
    </source>
</evidence>
<protein>
    <submittedName>
        <fullName evidence="3">Helix-turn-helix transcriptional regulator</fullName>
    </submittedName>
</protein>
<comment type="caution">
    <text evidence="3">The sequence shown here is derived from an EMBL/GenBank/DDBJ whole genome shotgun (WGS) entry which is preliminary data.</text>
</comment>
<dbReference type="CDD" id="cd00093">
    <property type="entry name" value="HTH_XRE"/>
    <property type="match status" value="1"/>
</dbReference>
<evidence type="ECO:0000259" key="2">
    <source>
        <dbReference type="PROSITE" id="PS50943"/>
    </source>
</evidence>